<reference evidence="3" key="1">
    <citation type="submission" date="2016-10" db="EMBL/GenBank/DDBJ databases">
        <authorList>
            <person name="Varghese N."/>
            <person name="Submissions S."/>
        </authorList>
    </citation>
    <scope>NUCLEOTIDE SEQUENCE [LARGE SCALE GENOMIC DNA]</scope>
    <source>
        <strain evidence="3">Gh-48</strain>
    </source>
</reference>
<protein>
    <recommendedName>
        <fullName evidence="1">DUF5672 domain-containing protein</fullName>
    </recommendedName>
</protein>
<evidence type="ECO:0000313" key="2">
    <source>
        <dbReference type="EMBL" id="SEO66737.1"/>
    </source>
</evidence>
<dbReference type="InterPro" id="IPR043729">
    <property type="entry name" value="DUF5672"/>
</dbReference>
<proteinExistence type="predicted"/>
<dbReference type="OrthoDB" id="7391526at2"/>
<dbReference type="AlphaFoldDB" id="A0A1H8RKF7"/>
<dbReference type="RefSeq" id="WP_091217618.1">
    <property type="nucleotide sequence ID" value="NZ_FOCL01000010.1"/>
</dbReference>
<gene>
    <name evidence="2" type="ORF">SAMN05192574_110192</name>
</gene>
<evidence type="ECO:0000259" key="1">
    <source>
        <dbReference type="Pfam" id="PF18922"/>
    </source>
</evidence>
<dbReference type="STRING" id="551995.SAMN05192574_110192"/>
<feature type="domain" description="DUF5672" evidence="1">
    <location>
        <begin position="55"/>
        <end position="246"/>
    </location>
</feature>
<accession>A0A1H8RKF7</accession>
<sequence length="266" mass="31330">MKAAVVIPFYQPFINNFEQTAFAQATKVLSAHDIIVIKPKNLVLPDETKSNAITNVINFDDQYFRSVKGYNELMLSEEFYKSFLNYDFMLIHQLDAFVFSDELTQWCTRGYDYVGAPWIHKYDYPDIVKAVKSKIQRWTHTKFNVQKDGRPSPMQFENKVGNGGFSLRRVQKFHKLCIDMKNEANRYLSLSHDHYFNEDVFWSIEVNRKRKVLNIPSYKTAISFSIELFPERAITINDNKLPFGCHAWDKNLDYWRPIINGYGYNV</sequence>
<keyword evidence="3" id="KW-1185">Reference proteome</keyword>
<dbReference type="EMBL" id="FOCL01000010">
    <property type="protein sequence ID" value="SEO66737.1"/>
    <property type="molecule type" value="Genomic_DNA"/>
</dbReference>
<organism evidence="2 3">
    <name type="scientific">Mucilaginibacter gossypiicola</name>
    <dbReference type="NCBI Taxonomy" id="551995"/>
    <lineage>
        <taxon>Bacteria</taxon>
        <taxon>Pseudomonadati</taxon>
        <taxon>Bacteroidota</taxon>
        <taxon>Sphingobacteriia</taxon>
        <taxon>Sphingobacteriales</taxon>
        <taxon>Sphingobacteriaceae</taxon>
        <taxon>Mucilaginibacter</taxon>
    </lineage>
</organism>
<dbReference type="Pfam" id="PF18922">
    <property type="entry name" value="DUF5672"/>
    <property type="match status" value="1"/>
</dbReference>
<dbReference type="Proteomes" id="UP000198942">
    <property type="component" value="Unassembled WGS sequence"/>
</dbReference>
<name>A0A1H8RKF7_9SPHI</name>
<evidence type="ECO:0000313" key="3">
    <source>
        <dbReference type="Proteomes" id="UP000198942"/>
    </source>
</evidence>